<evidence type="ECO:0000256" key="1">
    <source>
        <dbReference type="SAM" id="MobiDB-lite"/>
    </source>
</evidence>
<keyword evidence="4" id="KW-1185">Reference proteome</keyword>
<comment type="caution">
    <text evidence="3">The sequence shown here is derived from an EMBL/GenBank/DDBJ whole genome shotgun (WGS) entry which is preliminary data.</text>
</comment>
<feature type="domain" description="F-box" evidence="2">
    <location>
        <begin position="32"/>
        <end position="64"/>
    </location>
</feature>
<accession>A0ABQ7R3N3</accession>
<evidence type="ECO:0000313" key="3">
    <source>
        <dbReference type="EMBL" id="KAG7311905.1"/>
    </source>
</evidence>
<feature type="compositionally biased region" description="Basic and acidic residues" evidence="1">
    <location>
        <begin position="1"/>
        <end position="10"/>
    </location>
</feature>
<protein>
    <recommendedName>
        <fullName evidence="2">F-box domain-containing protein</fullName>
    </recommendedName>
</protein>
<organism evidence="3 4">
    <name type="scientific">Plutella xylostella</name>
    <name type="common">Diamondback moth</name>
    <name type="synonym">Plutella maculipennis</name>
    <dbReference type="NCBI Taxonomy" id="51655"/>
    <lineage>
        <taxon>Eukaryota</taxon>
        <taxon>Metazoa</taxon>
        <taxon>Ecdysozoa</taxon>
        <taxon>Arthropoda</taxon>
        <taxon>Hexapoda</taxon>
        <taxon>Insecta</taxon>
        <taxon>Pterygota</taxon>
        <taxon>Neoptera</taxon>
        <taxon>Endopterygota</taxon>
        <taxon>Lepidoptera</taxon>
        <taxon>Glossata</taxon>
        <taxon>Ditrysia</taxon>
        <taxon>Yponomeutoidea</taxon>
        <taxon>Plutellidae</taxon>
        <taxon>Plutella</taxon>
    </lineage>
</organism>
<name>A0ABQ7R3N3_PLUXY</name>
<dbReference type="InterPro" id="IPR036047">
    <property type="entry name" value="F-box-like_dom_sf"/>
</dbReference>
<dbReference type="EMBL" id="JAHIBW010000004">
    <property type="protein sequence ID" value="KAG7311905.1"/>
    <property type="molecule type" value="Genomic_DNA"/>
</dbReference>
<dbReference type="Pfam" id="PF12937">
    <property type="entry name" value="F-box-like"/>
    <property type="match status" value="1"/>
</dbReference>
<dbReference type="InterPro" id="IPR001810">
    <property type="entry name" value="F-box_dom"/>
</dbReference>
<evidence type="ECO:0000259" key="2">
    <source>
        <dbReference type="Pfam" id="PF12937"/>
    </source>
</evidence>
<dbReference type="Gene3D" id="1.20.1280.50">
    <property type="match status" value="1"/>
</dbReference>
<dbReference type="Proteomes" id="UP000823941">
    <property type="component" value="Chromosome 4"/>
</dbReference>
<evidence type="ECO:0000313" key="4">
    <source>
        <dbReference type="Proteomes" id="UP000823941"/>
    </source>
</evidence>
<gene>
    <name evidence="3" type="ORF">JYU34_002990</name>
</gene>
<feature type="non-terminal residue" evidence="3">
    <location>
        <position position="208"/>
    </location>
</feature>
<proteinExistence type="predicted"/>
<reference evidence="3 4" key="1">
    <citation type="submission" date="2021-06" db="EMBL/GenBank/DDBJ databases">
        <title>A haploid diamondback moth (Plutella xylostella L.) genome assembly resolves 31 chromosomes and identifies a diamide resistance mutation.</title>
        <authorList>
            <person name="Ward C.M."/>
            <person name="Perry K.D."/>
            <person name="Baker G."/>
            <person name="Powis K."/>
            <person name="Heckel D.G."/>
            <person name="Baxter S.W."/>
        </authorList>
    </citation>
    <scope>NUCLEOTIDE SEQUENCE [LARGE SCALE GENOMIC DNA]</scope>
    <source>
        <strain evidence="3 4">LV</strain>
        <tissue evidence="3">Single pupa</tissue>
    </source>
</reference>
<dbReference type="SUPFAM" id="SSF81383">
    <property type="entry name" value="F-box domain"/>
    <property type="match status" value="1"/>
</dbReference>
<feature type="region of interest" description="Disordered" evidence="1">
    <location>
        <begin position="1"/>
        <end position="22"/>
    </location>
</feature>
<sequence>MQEVETKEEGIEQPDDAPSVWQEDPRAGTALELVFCRLDAAALAAAAAVCGAWRRAAAAPAAWRAALQARLQDQGLDEIDALRRLLRMRKHTDISWRSEAIRASVPWRLSGTITGAAKGEEIQGAALCHCSSQLALGGSGAEVAVWRRGAGRGGAGWAAAALGGRLSLAPRGWLGVSTLQWAPACDRLLVTGHIALSARWELAILAVG</sequence>